<organism evidence="1 2">
    <name type="scientific">Methylobacterium soli</name>
    <dbReference type="NCBI Taxonomy" id="553447"/>
    <lineage>
        <taxon>Bacteria</taxon>
        <taxon>Pseudomonadati</taxon>
        <taxon>Pseudomonadota</taxon>
        <taxon>Alphaproteobacteria</taxon>
        <taxon>Hyphomicrobiales</taxon>
        <taxon>Methylobacteriaceae</taxon>
        <taxon>Methylobacterium</taxon>
    </lineage>
</organism>
<accession>A0A6L3SQJ8</accession>
<comment type="caution">
    <text evidence="1">The sequence shown here is derived from an EMBL/GenBank/DDBJ whole genome shotgun (WGS) entry which is preliminary data.</text>
</comment>
<proteinExistence type="predicted"/>
<keyword evidence="2" id="KW-1185">Reference proteome</keyword>
<protein>
    <submittedName>
        <fullName evidence="1">Uncharacterized protein</fullName>
    </submittedName>
</protein>
<gene>
    <name evidence="1" type="ORF">F6X53_27070</name>
</gene>
<dbReference type="EMBL" id="VZZK01000042">
    <property type="protein sequence ID" value="KAB1073567.1"/>
    <property type="molecule type" value="Genomic_DNA"/>
</dbReference>
<reference evidence="1 2" key="1">
    <citation type="submission" date="2019-09" db="EMBL/GenBank/DDBJ databases">
        <title>YIM 48816 draft genome.</title>
        <authorList>
            <person name="Jiang L."/>
        </authorList>
    </citation>
    <scope>NUCLEOTIDE SEQUENCE [LARGE SCALE GENOMIC DNA]</scope>
    <source>
        <strain evidence="1 2">YIM 48816</strain>
    </source>
</reference>
<sequence>MRQIDYNEPVTLLWIEGGETSPASEKSSAKCSLGEAVLQAYRRWVGRPHERVCLIVRDGGKKPISTFKAVRSLYERPDFQRG</sequence>
<evidence type="ECO:0000313" key="1">
    <source>
        <dbReference type="EMBL" id="KAB1073567.1"/>
    </source>
</evidence>
<dbReference type="Proteomes" id="UP000474159">
    <property type="component" value="Unassembled WGS sequence"/>
</dbReference>
<dbReference type="RefSeq" id="WP_151004223.1">
    <property type="nucleotide sequence ID" value="NZ_BPQY01000093.1"/>
</dbReference>
<evidence type="ECO:0000313" key="2">
    <source>
        <dbReference type="Proteomes" id="UP000474159"/>
    </source>
</evidence>
<dbReference type="AlphaFoldDB" id="A0A6L3SQJ8"/>
<name>A0A6L3SQJ8_9HYPH</name>